<evidence type="ECO:0000313" key="1">
    <source>
        <dbReference type="EMBL" id="USE78924.1"/>
    </source>
</evidence>
<dbReference type="RefSeq" id="WP_252252661.1">
    <property type="nucleotide sequence ID" value="NZ_CP098736.1"/>
</dbReference>
<sequence>MKVHGVVVPVAALDEAKRLMARRSRFTANEVETVIRGKLIDDMDIITAGDVAFRAADRLLQQERKAGRIVFISGSWRNVGEA</sequence>
<evidence type="ECO:0000313" key="2">
    <source>
        <dbReference type="Proteomes" id="UP001056648"/>
    </source>
</evidence>
<dbReference type="Proteomes" id="UP001056648">
    <property type="component" value="Chromosome 2"/>
</dbReference>
<accession>A0ABY4VNW1</accession>
<organism evidence="1 2">
    <name type="scientific">Cupriavidus gilardii</name>
    <dbReference type="NCBI Taxonomy" id="82541"/>
    <lineage>
        <taxon>Bacteria</taxon>
        <taxon>Pseudomonadati</taxon>
        <taxon>Pseudomonadota</taxon>
        <taxon>Betaproteobacteria</taxon>
        <taxon>Burkholderiales</taxon>
        <taxon>Burkholderiaceae</taxon>
        <taxon>Cupriavidus</taxon>
    </lineage>
</organism>
<name>A0ABY4VNW1_9BURK</name>
<proteinExistence type="predicted"/>
<gene>
    <name evidence="1" type="ORF">NDR89_20015</name>
</gene>
<dbReference type="EMBL" id="CP098736">
    <property type="protein sequence ID" value="USE78924.1"/>
    <property type="molecule type" value="Genomic_DNA"/>
</dbReference>
<keyword evidence="2" id="KW-1185">Reference proteome</keyword>
<protein>
    <submittedName>
        <fullName evidence="1">Uncharacterized protein</fullName>
    </submittedName>
</protein>
<reference evidence="1" key="1">
    <citation type="submission" date="2022-06" db="EMBL/GenBank/DDBJ databases">
        <title>Complete genome sequence and characterization of Cupriavidus gilardii QJ1 isolated from contaminating cells.</title>
        <authorList>
            <person name="Qi J."/>
        </authorList>
    </citation>
    <scope>NUCLEOTIDE SEQUENCE</scope>
    <source>
        <strain evidence="1">QJ1</strain>
    </source>
</reference>